<name>A0AAP5I6Q8_9CYAN</name>
<dbReference type="InterPro" id="IPR001509">
    <property type="entry name" value="Epimerase_deHydtase"/>
</dbReference>
<dbReference type="PANTHER" id="PTHR43000">
    <property type="entry name" value="DTDP-D-GLUCOSE 4,6-DEHYDRATASE-RELATED"/>
    <property type="match status" value="1"/>
</dbReference>
<evidence type="ECO:0000313" key="3">
    <source>
        <dbReference type="EMBL" id="MDR9896048.1"/>
    </source>
</evidence>
<accession>A0AAP5I6Q8</accession>
<dbReference type="Proteomes" id="UP000667802">
    <property type="component" value="Unassembled WGS sequence"/>
</dbReference>
<dbReference type="Gene3D" id="3.40.50.720">
    <property type="entry name" value="NAD(P)-binding Rossmann-like Domain"/>
    <property type="match status" value="1"/>
</dbReference>
<proteinExistence type="inferred from homology"/>
<organism evidence="3 4">
    <name type="scientific">Aetokthonos hydrillicola Thurmond2011</name>
    <dbReference type="NCBI Taxonomy" id="2712845"/>
    <lineage>
        <taxon>Bacteria</taxon>
        <taxon>Bacillati</taxon>
        <taxon>Cyanobacteriota</taxon>
        <taxon>Cyanophyceae</taxon>
        <taxon>Nostocales</taxon>
        <taxon>Hapalosiphonaceae</taxon>
        <taxon>Aetokthonos</taxon>
    </lineage>
</organism>
<reference evidence="4" key="1">
    <citation type="journal article" date="2021" name="Science">
        <title>Hunting the eagle killer: A cyanobacterial neurotoxin causes vacuolar myelinopathy.</title>
        <authorList>
            <person name="Breinlinger S."/>
            <person name="Phillips T.J."/>
            <person name="Haram B.N."/>
            <person name="Mares J."/>
            <person name="Martinez Yerena J.A."/>
            <person name="Hrouzek P."/>
            <person name="Sobotka R."/>
            <person name="Henderson W.M."/>
            <person name="Schmieder P."/>
            <person name="Williams S.M."/>
            <person name="Lauderdale J.D."/>
            <person name="Wilde H.D."/>
            <person name="Gerrin W."/>
            <person name="Kust A."/>
            <person name="Washington J.W."/>
            <person name="Wagner C."/>
            <person name="Geier B."/>
            <person name="Liebeke M."/>
            <person name="Enke H."/>
            <person name="Niedermeyer T.H.J."/>
            <person name="Wilde S.B."/>
        </authorList>
    </citation>
    <scope>NUCLEOTIDE SEQUENCE [LARGE SCALE GENOMIC DNA]</scope>
    <source>
        <strain evidence="4">Thurmond2011</strain>
    </source>
</reference>
<dbReference type="EMBL" id="JAALHA020000007">
    <property type="protein sequence ID" value="MDR9896048.1"/>
    <property type="molecule type" value="Genomic_DNA"/>
</dbReference>
<dbReference type="PRINTS" id="PR01713">
    <property type="entry name" value="NUCEPIMERASE"/>
</dbReference>
<gene>
    <name evidence="3" type="ORF">G7B40_015960</name>
</gene>
<comment type="caution">
    <text evidence="3">The sequence shown here is derived from an EMBL/GenBank/DDBJ whole genome shotgun (WGS) entry which is preliminary data.</text>
</comment>
<evidence type="ECO:0000259" key="2">
    <source>
        <dbReference type="Pfam" id="PF01370"/>
    </source>
</evidence>
<keyword evidence="4" id="KW-1185">Reference proteome</keyword>
<dbReference type="InterPro" id="IPR036291">
    <property type="entry name" value="NAD(P)-bd_dom_sf"/>
</dbReference>
<feature type="domain" description="NAD-dependent epimerase/dehydratase" evidence="2">
    <location>
        <begin position="4"/>
        <end position="244"/>
    </location>
</feature>
<sequence length="316" mass="35215">MSKIIVTGAAGFIGSHLVETLLKEGNQVIGIDDFTDYYDPILKRKNIAHLHPLPNFELIEGDVRFLDWHKLLTSVEVVYHQAAQAGVRASWGKGFHAYTEHNINATQVVLEAAKEAKHLKRFVFASTSSVYGDAETLPTHENICPKPVSPYGITKLAAEQLCLLYYKNFGVPFVSLRYFSVYGPRQRPDMAFHKFFKSVLQDEGIPIYGDGLQTRDFTFVSDVVAGNLAAARTPQAVGEIFNIGGGSRTVLTQVLDTMEEIVGQPIKRNYIDKAMGDARHTAADVSKAREILGYAPQISLKEGLTQEWYWVKSLYS</sequence>
<dbReference type="AlphaFoldDB" id="A0AAP5I6Q8"/>
<protein>
    <submittedName>
        <fullName evidence="3">NAD-dependent epimerase/dehydratase family protein</fullName>
    </submittedName>
</protein>
<evidence type="ECO:0000313" key="4">
    <source>
        <dbReference type="Proteomes" id="UP000667802"/>
    </source>
</evidence>
<comment type="similarity">
    <text evidence="1">Belongs to the NAD(P)-dependent epimerase/dehydratase family.</text>
</comment>
<dbReference type="SUPFAM" id="SSF51735">
    <property type="entry name" value="NAD(P)-binding Rossmann-fold domains"/>
    <property type="match status" value="1"/>
</dbReference>
<dbReference type="RefSeq" id="WP_208340112.1">
    <property type="nucleotide sequence ID" value="NZ_CAWQFN010000602.1"/>
</dbReference>
<dbReference type="Pfam" id="PF01370">
    <property type="entry name" value="Epimerase"/>
    <property type="match status" value="1"/>
</dbReference>
<evidence type="ECO:0000256" key="1">
    <source>
        <dbReference type="ARBA" id="ARBA00007637"/>
    </source>
</evidence>